<comment type="catalytic activity">
    <reaction evidence="4">
        <text>3',3'-c-di-GMP + H2O = 5'-phosphoguanylyl(3'-&gt;5')guanosine + H(+)</text>
        <dbReference type="Rhea" id="RHEA:24902"/>
        <dbReference type="ChEBI" id="CHEBI:15377"/>
        <dbReference type="ChEBI" id="CHEBI:15378"/>
        <dbReference type="ChEBI" id="CHEBI:58754"/>
        <dbReference type="ChEBI" id="CHEBI:58805"/>
        <dbReference type="EC" id="3.1.4.52"/>
    </reaction>
    <physiologicalReaction direction="left-to-right" evidence="4">
        <dbReference type="Rhea" id="RHEA:24903"/>
    </physiologicalReaction>
</comment>
<feature type="domain" description="PAS" evidence="5">
    <location>
        <begin position="68"/>
        <end position="138"/>
    </location>
</feature>
<dbReference type="SUPFAM" id="SSF55781">
    <property type="entry name" value="GAF domain-like"/>
    <property type="match status" value="1"/>
</dbReference>
<dbReference type="Pfam" id="PF13426">
    <property type="entry name" value="PAS_9"/>
    <property type="match status" value="1"/>
</dbReference>
<dbReference type="GO" id="GO:0071732">
    <property type="term" value="P:cellular response to nitric oxide"/>
    <property type="evidence" value="ECO:0007669"/>
    <property type="project" value="UniProtKB-ARBA"/>
</dbReference>
<evidence type="ECO:0000313" key="10">
    <source>
        <dbReference type="Proteomes" id="UP000627715"/>
    </source>
</evidence>
<dbReference type="EC" id="3.1.4.52" evidence="2"/>
<dbReference type="Pfam" id="PF00563">
    <property type="entry name" value="EAL"/>
    <property type="match status" value="1"/>
</dbReference>
<dbReference type="NCBIfam" id="TIGR00254">
    <property type="entry name" value="GGDEF"/>
    <property type="match status" value="1"/>
</dbReference>
<dbReference type="PANTHER" id="PTHR44757:SF10">
    <property type="entry name" value="MEMBRANE PROTEIN"/>
    <property type="match status" value="1"/>
</dbReference>
<dbReference type="InterPro" id="IPR001610">
    <property type="entry name" value="PAC"/>
</dbReference>
<evidence type="ECO:0000256" key="1">
    <source>
        <dbReference type="ARBA" id="ARBA00001946"/>
    </source>
</evidence>
<dbReference type="FunFam" id="3.30.70.270:FF:000001">
    <property type="entry name" value="Diguanylate cyclase domain protein"/>
    <property type="match status" value="1"/>
</dbReference>
<comment type="cofactor">
    <cofactor evidence="1">
        <name>Mg(2+)</name>
        <dbReference type="ChEBI" id="CHEBI:18420"/>
    </cofactor>
</comment>
<feature type="domain" description="GGDEF" evidence="8">
    <location>
        <begin position="533"/>
        <end position="666"/>
    </location>
</feature>
<dbReference type="SMART" id="SM00052">
    <property type="entry name" value="EAL"/>
    <property type="match status" value="1"/>
</dbReference>
<dbReference type="Pfam" id="PF00989">
    <property type="entry name" value="PAS"/>
    <property type="match status" value="1"/>
</dbReference>
<dbReference type="PROSITE" id="PS50883">
    <property type="entry name" value="EAL"/>
    <property type="match status" value="1"/>
</dbReference>
<dbReference type="Gene3D" id="3.30.450.40">
    <property type="match status" value="1"/>
</dbReference>
<comment type="caution">
    <text evidence="9">The sequence shown here is derived from an EMBL/GenBank/DDBJ whole genome shotgun (WGS) entry which is preliminary data.</text>
</comment>
<dbReference type="Gene3D" id="3.20.20.450">
    <property type="entry name" value="EAL domain"/>
    <property type="match status" value="1"/>
</dbReference>
<dbReference type="InterPro" id="IPR013767">
    <property type="entry name" value="PAS_fold"/>
</dbReference>
<dbReference type="SUPFAM" id="SSF141868">
    <property type="entry name" value="EAL domain-like"/>
    <property type="match status" value="1"/>
</dbReference>
<evidence type="ECO:0000256" key="2">
    <source>
        <dbReference type="ARBA" id="ARBA00012282"/>
    </source>
</evidence>
<keyword evidence="10" id="KW-1185">Reference proteome</keyword>
<dbReference type="SMART" id="SM00086">
    <property type="entry name" value="PAC"/>
    <property type="match status" value="3"/>
</dbReference>
<feature type="domain" description="PAC" evidence="6">
    <location>
        <begin position="448"/>
        <end position="500"/>
    </location>
</feature>
<dbReference type="PROSITE" id="PS50112">
    <property type="entry name" value="PAS"/>
    <property type="match status" value="1"/>
</dbReference>
<sequence length="932" mass="106139">MSGADRVRWLQLLSLHRSFRDFECQISIDDKPFWLRICATPIVDEEGIQSGYSCLAEDIGKELRQNSRLMRFRAAMDTSLDMIYLVDRETLQFLDVNDTACINTGWSREEIFARGPDRVLNLDKDELIARYDRLIYEGDSSRLERQWTTPDGRDIVVEVYSRATRIEDRWVIIGVGRDITSRKQVEMRNLRLQNLFSALSLTNEAILRARSENVLFQDACDAVITSGLFTIAAVRVPDENGWFQPVAVAGAHAPDPTKIRVNIDKNNPKGQGISGEAWRSGKASISNDFQHDPRLKPWWQEAIELNIGSGAAFPLYRRKQKAGMMLFFSSEPWAFDDQTQSILQSMADNLSFALDSFAAEEEQTRAQAAIKASEENLRSLVHLTSDFFWEFDAELRFTRYDGRIVGEANEAAIKGAIGTHLWDNPGVSASEEEWKQFMETLAKRAPFREFEFAFTNLEGRLYYFSMSGEPVFDEQGEFTGYRGISRDISSKKIAAKRIEHLATHDPLTGLPNRNMFSELLQQQINNARRYPDQAFAILFIDLDRFKTVNDNFGHHMGDALLRDIGERISRPLRSSDIVARLGGDEFVVLLHKIKDRHRARKVAGWILERLSTPIYLKQHEFLISASIGVSIFGEDAHDEETLMKHADTAMYAAKEAGRNNVCCYSSDLHHHAQEQASLALALRHALQREELEVYYQPKVELKTGRVTGVEALLRWHHPELGQVSPERFIPIAEDNGLILPISDWVLETGLQQLRDWDEMGLPALNIAVNLSARQFSDPNLARNVVSKLRQYEIDAHRLELELTESMVVQDPAHAISVMRSIQESGARLALDDFGTGFSSLGQLRHYPIDTLKIDRTFVQELAEDKQDQAISRAIIAMGKTLGLTVVAEGVENEVQVTFLKQHHCDQIQGYHISRPVPQGRFIAWYRQQLTKR</sequence>
<dbReference type="AlphaFoldDB" id="A0A916QLU9"/>
<dbReference type="FunFam" id="3.20.20.450:FF:000001">
    <property type="entry name" value="Cyclic di-GMP phosphodiesterase yahA"/>
    <property type="match status" value="1"/>
</dbReference>
<reference evidence="9" key="2">
    <citation type="submission" date="2020-09" db="EMBL/GenBank/DDBJ databases">
        <authorList>
            <person name="Sun Q."/>
            <person name="Zhou Y."/>
        </authorList>
    </citation>
    <scope>NUCLEOTIDE SEQUENCE</scope>
    <source>
        <strain evidence="9">CGMCC 1.15425</strain>
    </source>
</reference>
<dbReference type="NCBIfam" id="TIGR00229">
    <property type="entry name" value="sensory_box"/>
    <property type="match status" value="2"/>
</dbReference>
<dbReference type="CDD" id="cd01949">
    <property type="entry name" value="GGDEF"/>
    <property type="match status" value="1"/>
</dbReference>
<gene>
    <name evidence="9" type="ORF">GCM10011403_20700</name>
</gene>
<keyword evidence="3" id="KW-0973">c-di-GMP</keyword>
<dbReference type="InterPro" id="IPR001633">
    <property type="entry name" value="EAL_dom"/>
</dbReference>
<evidence type="ECO:0000259" key="7">
    <source>
        <dbReference type="PROSITE" id="PS50883"/>
    </source>
</evidence>
<dbReference type="EMBL" id="BMIY01000008">
    <property type="protein sequence ID" value="GFZ77483.1"/>
    <property type="molecule type" value="Genomic_DNA"/>
</dbReference>
<dbReference type="InterPro" id="IPR029016">
    <property type="entry name" value="GAF-like_dom_sf"/>
</dbReference>
<dbReference type="Proteomes" id="UP000627715">
    <property type="component" value="Unassembled WGS sequence"/>
</dbReference>
<dbReference type="InterPro" id="IPR043128">
    <property type="entry name" value="Rev_trsase/Diguanyl_cyclase"/>
</dbReference>
<evidence type="ECO:0000259" key="8">
    <source>
        <dbReference type="PROSITE" id="PS50887"/>
    </source>
</evidence>
<proteinExistence type="predicted"/>
<dbReference type="InterPro" id="IPR000014">
    <property type="entry name" value="PAS"/>
</dbReference>
<dbReference type="GO" id="GO:0006355">
    <property type="term" value="P:regulation of DNA-templated transcription"/>
    <property type="evidence" value="ECO:0007669"/>
    <property type="project" value="InterPro"/>
</dbReference>
<dbReference type="PROSITE" id="PS50887">
    <property type="entry name" value="GGDEF"/>
    <property type="match status" value="1"/>
</dbReference>
<dbReference type="CDD" id="cd00130">
    <property type="entry name" value="PAS"/>
    <property type="match status" value="1"/>
</dbReference>
<dbReference type="Gene3D" id="3.30.450.20">
    <property type="entry name" value="PAS domain"/>
    <property type="match status" value="2"/>
</dbReference>
<evidence type="ECO:0000256" key="4">
    <source>
        <dbReference type="ARBA" id="ARBA00051114"/>
    </source>
</evidence>
<dbReference type="SMART" id="SM00267">
    <property type="entry name" value="GGDEF"/>
    <property type="match status" value="1"/>
</dbReference>
<dbReference type="InterPro" id="IPR029787">
    <property type="entry name" value="Nucleotide_cyclase"/>
</dbReference>
<dbReference type="SUPFAM" id="SSF55073">
    <property type="entry name" value="Nucleotide cyclase"/>
    <property type="match status" value="1"/>
</dbReference>
<evidence type="ECO:0000313" key="9">
    <source>
        <dbReference type="EMBL" id="GFZ77483.1"/>
    </source>
</evidence>
<accession>A0A916QLU9</accession>
<name>A0A916QLU9_9GAMM</name>
<dbReference type="PANTHER" id="PTHR44757">
    <property type="entry name" value="DIGUANYLATE CYCLASE DGCP"/>
    <property type="match status" value="1"/>
</dbReference>
<dbReference type="CDD" id="cd01948">
    <property type="entry name" value="EAL"/>
    <property type="match status" value="1"/>
</dbReference>
<evidence type="ECO:0000256" key="3">
    <source>
        <dbReference type="ARBA" id="ARBA00022636"/>
    </source>
</evidence>
<dbReference type="Pfam" id="PF13185">
    <property type="entry name" value="GAF_2"/>
    <property type="match status" value="1"/>
</dbReference>
<dbReference type="InterPro" id="IPR000700">
    <property type="entry name" value="PAS-assoc_C"/>
</dbReference>
<dbReference type="InterPro" id="IPR000160">
    <property type="entry name" value="GGDEF_dom"/>
</dbReference>
<protein>
    <recommendedName>
        <fullName evidence="2">cyclic-guanylate-specific phosphodiesterase</fullName>
        <ecNumber evidence="2">3.1.4.52</ecNumber>
    </recommendedName>
</protein>
<reference evidence="9" key="1">
    <citation type="journal article" date="2014" name="Int. J. Syst. Evol. Microbiol.">
        <title>Complete genome sequence of Corynebacterium casei LMG S-19264T (=DSM 44701T), isolated from a smear-ripened cheese.</title>
        <authorList>
            <consortium name="US DOE Joint Genome Institute (JGI-PGF)"/>
            <person name="Walter F."/>
            <person name="Albersmeier A."/>
            <person name="Kalinowski J."/>
            <person name="Ruckert C."/>
        </authorList>
    </citation>
    <scope>NUCLEOTIDE SEQUENCE</scope>
    <source>
        <strain evidence="9">CGMCC 1.15425</strain>
    </source>
</reference>
<dbReference type="Pfam" id="PF00990">
    <property type="entry name" value="GGDEF"/>
    <property type="match status" value="1"/>
</dbReference>
<feature type="domain" description="EAL" evidence="7">
    <location>
        <begin position="675"/>
        <end position="929"/>
    </location>
</feature>
<dbReference type="GO" id="GO:0071111">
    <property type="term" value="F:cyclic-guanylate-specific phosphodiesterase activity"/>
    <property type="evidence" value="ECO:0007669"/>
    <property type="project" value="UniProtKB-EC"/>
</dbReference>
<evidence type="ECO:0000259" key="6">
    <source>
        <dbReference type="PROSITE" id="PS50113"/>
    </source>
</evidence>
<evidence type="ECO:0000259" key="5">
    <source>
        <dbReference type="PROSITE" id="PS50112"/>
    </source>
</evidence>
<dbReference type="InterPro" id="IPR035965">
    <property type="entry name" value="PAS-like_dom_sf"/>
</dbReference>
<dbReference type="InterPro" id="IPR003018">
    <property type="entry name" value="GAF"/>
</dbReference>
<dbReference type="Gene3D" id="3.30.70.270">
    <property type="match status" value="1"/>
</dbReference>
<organism evidence="9 10">
    <name type="scientific">Pseudohongiella nitratireducens</name>
    <dbReference type="NCBI Taxonomy" id="1768907"/>
    <lineage>
        <taxon>Bacteria</taxon>
        <taxon>Pseudomonadati</taxon>
        <taxon>Pseudomonadota</taxon>
        <taxon>Gammaproteobacteria</taxon>
        <taxon>Pseudomonadales</taxon>
        <taxon>Pseudohongiellaceae</taxon>
        <taxon>Pseudohongiella</taxon>
    </lineage>
</organism>
<dbReference type="InterPro" id="IPR052155">
    <property type="entry name" value="Biofilm_reg_signaling"/>
</dbReference>
<dbReference type="PROSITE" id="PS50113">
    <property type="entry name" value="PAC"/>
    <property type="match status" value="1"/>
</dbReference>
<dbReference type="SUPFAM" id="SSF55785">
    <property type="entry name" value="PYP-like sensor domain (PAS domain)"/>
    <property type="match status" value="2"/>
</dbReference>
<dbReference type="InterPro" id="IPR035919">
    <property type="entry name" value="EAL_sf"/>
</dbReference>